<comment type="similarity">
    <text evidence="1 5">Belongs to the peptidase S8 family.</text>
</comment>
<dbReference type="InterPro" id="IPR050131">
    <property type="entry name" value="Peptidase_S8_subtilisin-like"/>
</dbReference>
<proteinExistence type="inferred from homology"/>
<dbReference type="Proteomes" id="UP001055453">
    <property type="component" value="Chromosome"/>
</dbReference>
<comment type="caution">
    <text evidence="5">Lacks conserved residue(s) required for the propagation of feature annotation.</text>
</comment>
<protein>
    <recommendedName>
        <fullName evidence="10">Peptidase S8/S53 domain-containing protein</fullName>
    </recommendedName>
</protein>
<dbReference type="PANTHER" id="PTHR43806">
    <property type="entry name" value="PEPTIDASE S8"/>
    <property type="match status" value="1"/>
</dbReference>
<accession>A0ABN6QC06</accession>
<evidence type="ECO:0000259" key="6">
    <source>
        <dbReference type="Pfam" id="PF00082"/>
    </source>
</evidence>
<evidence type="ECO:0000256" key="4">
    <source>
        <dbReference type="ARBA" id="ARBA00022825"/>
    </source>
</evidence>
<evidence type="ECO:0000256" key="5">
    <source>
        <dbReference type="PROSITE-ProRule" id="PRU01240"/>
    </source>
</evidence>
<dbReference type="SUPFAM" id="SSF52743">
    <property type="entry name" value="Subtilisin-like"/>
    <property type="match status" value="1"/>
</dbReference>
<dbReference type="PROSITE" id="PS00138">
    <property type="entry name" value="SUBTILASE_SER"/>
    <property type="match status" value="1"/>
</dbReference>
<keyword evidence="4" id="KW-0720">Serine protease</keyword>
<gene>
    <name evidence="8" type="ORF">ANSO36C_55670</name>
</gene>
<dbReference type="Pfam" id="PF07589">
    <property type="entry name" value="PEP-CTERM"/>
    <property type="match status" value="1"/>
</dbReference>
<feature type="domain" description="Peptidase S8/S53" evidence="6">
    <location>
        <begin position="144"/>
        <end position="375"/>
    </location>
</feature>
<dbReference type="InterPro" id="IPR000209">
    <property type="entry name" value="Peptidase_S8/S53_dom"/>
</dbReference>
<keyword evidence="3" id="KW-0378">Hydrolase</keyword>
<evidence type="ECO:0000313" key="8">
    <source>
        <dbReference type="EMBL" id="BDI19765.1"/>
    </source>
</evidence>
<name>A0ABN6QC06_NOSCO</name>
<evidence type="ECO:0000256" key="3">
    <source>
        <dbReference type="ARBA" id="ARBA00022801"/>
    </source>
</evidence>
<evidence type="ECO:0008006" key="10">
    <source>
        <dbReference type="Google" id="ProtNLM"/>
    </source>
</evidence>
<feature type="domain" description="Ice-binding protein C-terminal" evidence="7">
    <location>
        <begin position="392"/>
        <end position="413"/>
    </location>
</feature>
<evidence type="ECO:0000313" key="9">
    <source>
        <dbReference type="Proteomes" id="UP001055453"/>
    </source>
</evidence>
<evidence type="ECO:0000259" key="7">
    <source>
        <dbReference type="Pfam" id="PF07589"/>
    </source>
</evidence>
<organism evidence="8 9">
    <name type="scientific">Nostoc cf. commune SO-36</name>
    <dbReference type="NCBI Taxonomy" id="449208"/>
    <lineage>
        <taxon>Bacteria</taxon>
        <taxon>Bacillati</taxon>
        <taxon>Cyanobacteriota</taxon>
        <taxon>Cyanophyceae</taxon>
        <taxon>Nostocales</taxon>
        <taxon>Nostocaceae</taxon>
        <taxon>Nostoc</taxon>
    </lineage>
</organism>
<reference evidence="8" key="1">
    <citation type="submission" date="2022-04" db="EMBL/GenBank/DDBJ databases">
        <title>Complete genome sequence of a cyanobacterium, Nostoc sp. SO-36, isolated in Antarctica.</title>
        <authorList>
            <person name="Kanesaki Y."/>
            <person name="Effendi D."/>
            <person name="Sakamoto T."/>
            <person name="Ohtani S."/>
            <person name="Awai K."/>
        </authorList>
    </citation>
    <scope>NUCLEOTIDE SEQUENCE</scope>
    <source>
        <strain evidence="8">SO-36</strain>
    </source>
</reference>
<dbReference type="EMBL" id="AP025732">
    <property type="protein sequence ID" value="BDI19765.1"/>
    <property type="molecule type" value="Genomic_DNA"/>
</dbReference>
<dbReference type="PROSITE" id="PS51892">
    <property type="entry name" value="SUBTILASE"/>
    <property type="match status" value="1"/>
</dbReference>
<dbReference type="InterPro" id="IPR023828">
    <property type="entry name" value="Peptidase_S8_Ser-AS"/>
</dbReference>
<dbReference type="CDD" id="cd05562">
    <property type="entry name" value="Peptidases_S53_like"/>
    <property type="match status" value="1"/>
</dbReference>
<dbReference type="Gene3D" id="3.40.50.200">
    <property type="entry name" value="Peptidase S8/S53 domain"/>
    <property type="match status" value="1"/>
</dbReference>
<dbReference type="PANTHER" id="PTHR43806:SF11">
    <property type="entry name" value="CEREVISIN-RELATED"/>
    <property type="match status" value="1"/>
</dbReference>
<evidence type="ECO:0000256" key="1">
    <source>
        <dbReference type="ARBA" id="ARBA00011073"/>
    </source>
</evidence>
<dbReference type="InterPro" id="IPR013424">
    <property type="entry name" value="Ice-binding_C"/>
</dbReference>
<dbReference type="Pfam" id="PF00082">
    <property type="entry name" value="Peptidase_S8"/>
    <property type="match status" value="1"/>
</dbReference>
<evidence type="ECO:0000256" key="2">
    <source>
        <dbReference type="ARBA" id="ARBA00022670"/>
    </source>
</evidence>
<dbReference type="InterPro" id="IPR036852">
    <property type="entry name" value="Peptidase_S8/S53_dom_sf"/>
</dbReference>
<dbReference type="InterPro" id="IPR034075">
    <property type="entry name" value="Glr3161-like_dom"/>
</dbReference>
<keyword evidence="2" id="KW-0645">Protease</keyword>
<sequence>MNLKKNITFRSGKFSDFGQTIQTFPRDLKLLQTIVTSGVIVTTAALGGFVTKVQAATFTLPIEAAAKATGVDVLRDRYGLDGTGITIGVLSDSFATAKTFDASNNLDTYATNIADGYLPSNVNVLNDYAKTGTTDEGRALLQIIHAVAPGANLAFHTSLNTTDTFGQGIQALAAAGADIIVDDWGYIYPPIAPPDTPLNLLDLEPPNGSINQAINAVLNQGISYFTSADNNYLPPNSQVPGVPIYGHPNNPNALTVGAVYYGNAESYSSKTFDVVVKQGQLEPFSSEGNPDSLKPDVVAPDGLAISFNLGGGSPLDANPDFYTFLGTSASAPFTAAVAALLLEGDPSATPTEIYDALRDTADSPSLGFDSRLGFGLIQADDAIVALGVEPKPVPEPSATLGLLGVGVLIVGLRLKPFSRSSRLWLSPVRGGASKPLV</sequence>
<keyword evidence="9" id="KW-1185">Reference proteome</keyword>